<gene>
    <name evidence="2" type="ORF">B9Z19DRAFT_67068</name>
</gene>
<proteinExistence type="predicted"/>
<reference evidence="2 3" key="1">
    <citation type="submission" date="2017-04" db="EMBL/GenBank/DDBJ databases">
        <title>Draft genome sequence of Tuber borchii Vittad., a whitish edible truffle.</title>
        <authorList>
            <consortium name="DOE Joint Genome Institute"/>
            <person name="Murat C."/>
            <person name="Kuo A."/>
            <person name="Barry K.W."/>
            <person name="Clum A."/>
            <person name="Dockter R.B."/>
            <person name="Fauchery L."/>
            <person name="Iotti M."/>
            <person name="Kohler A."/>
            <person name="Labutti K."/>
            <person name="Lindquist E.A."/>
            <person name="Lipzen A."/>
            <person name="Ohm R.A."/>
            <person name="Wang M."/>
            <person name="Grigoriev I.V."/>
            <person name="Zambonelli A."/>
            <person name="Martin F.M."/>
        </authorList>
    </citation>
    <scope>NUCLEOTIDE SEQUENCE [LARGE SCALE GENOMIC DNA]</scope>
    <source>
        <strain evidence="2 3">Tbo3840</strain>
    </source>
</reference>
<evidence type="ECO:0000313" key="3">
    <source>
        <dbReference type="Proteomes" id="UP000244722"/>
    </source>
</evidence>
<dbReference type="EMBL" id="NESQ01000117">
    <property type="protein sequence ID" value="PUU78533.1"/>
    <property type="molecule type" value="Genomic_DNA"/>
</dbReference>
<feature type="compositionally biased region" description="Polar residues" evidence="1">
    <location>
        <begin position="142"/>
        <end position="171"/>
    </location>
</feature>
<keyword evidence="3" id="KW-1185">Reference proteome</keyword>
<feature type="compositionally biased region" description="Polar residues" evidence="1">
    <location>
        <begin position="1"/>
        <end position="12"/>
    </location>
</feature>
<evidence type="ECO:0000256" key="1">
    <source>
        <dbReference type="SAM" id="MobiDB-lite"/>
    </source>
</evidence>
<comment type="caution">
    <text evidence="2">The sequence shown here is derived from an EMBL/GenBank/DDBJ whole genome shotgun (WGS) entry which is preliminary data.</text>
</comment>
<dbReference type="Proteomes" id="UP000244722">
    <property type="component" value="Unassembled WGS sequence"/>
</dbReference>
<organism evidence="2 3">
    <name type="scientific">Tuber borchii</name>
    <name type="common">White truffle</name>
    <dbReference type="NCBI Taxonomy" id="42251"/>
    <lineage>
        <taxon>Eukaryota</taxon>
        <taxon>Fungi</taxon>
        <taxon>Dikarya</taxon>
        <taxon>Ascomycota</taxon>
        <taxon>Pezizomycotina</taxon>
        <taxon>Pezizomycetes</taxon>
        <taxon>Pezizales</taxon>
        <taxon>Tuberaceae</taxon>
        <taxon>Tuber</taxon>
    </lineage>
</organism>
<dbReference type="AlphaFoldDB" id="A0A2T6ZSU7"/>
<protein>
    <submittedName>
        <fullName evidence="2">Uncharacterized protein</fullName>
    </submittedName>
</protein>
<evidence type="ECO:0000313" key="2">
    <source>
        <dbReference type="EMBL" id="PUU78533.1"/>
    </source>
</evidence>
<sequence>MSRNGWTSTIATNGIPRPHERTLLPSTNHTTTTILTIPKPPQKKSIYHTISTQHRITRPPLTIPPAPNRTWKVLYRLLYHHHPEAPFSISRTPLFSSLPSSSPPPILTQFRPQNHRTPNSYSGQLLTTNFFIPPNRAPLAHSQRSNNQHQRLPSKGPQTSCYTSSRPSRPS</sequence>
<feature type="region of interest" description="Disordered" evidence="1">
    <location>
        <begin position="132"/>
        <end position="171"/>
    </location>
</feature>
<name>A0A2T6ZSU7_TUBBO</name>
<accession>A0A2T6ZSU7</accession>
<feature type="region of interest" description="Disordered" evidence="1">
    <location>
        <begin position="1"/>
        <end position="25"/>
    </location>
</feature>